<dbReference type="AlphaFoldDB" id="A0A0D2CUM6"/>
<dbReference type="PANTHER" id="PTHR13102:SF0">
    <property type="entry name" value="NUCLEOLAR PROTEIN 9"/>
    <property type="match status" value="1"/>
</dbReference>
<feature type="compositionally biased region" description="Basic and acidic residues" evidence="9">
    <location>
        <begin position="13"/>
        <end position="39"/>
    </location>
</feature>
<comment type="subcellular location">
    <subcellularLocation>
        <location evidence="1">Nucleus</location>
        <location evidence="1">Nucleolus</location>
    </subcellularLocation>
</comment>
<dbReference type="Pfam" id="PF22493">
    <property type="entry name" value="PUF_NOP9"/>
    <property type="match status" value="1"/>
</dbReference>
<organism evidence="10 11">
    <name type="scientific">Phialophora macrospora</name>
    <dbReference type="NCBI Taxonomy" id="1851006"/>
    <lineage>
        <taxon>Eukaryota</taxon>
        <taxon>Fungi</taxon>
        <taxon>Dikarya</taxon>
        <taxon>Ascomycota</taxon>
        <taxon>Pezizomycotina</taxon>
        <taxon>Eurotiomycetes</taxon>
        <taxon>Chaetothyriomycetidae</taxon>
        <taxon>Chaetothyriales</taxon>
        <taxon>Herpotrichiellaceae</taxon>
        <taxon>Phialophora</taxon>
    </lineage>
</organism>
<dbReference type="HOGENOM" id="CLU_008720_1_1_1"/>
<keyword evidence="11" id="KW-1185">Reference proteome</keyword>
<dbReference type="Proteomes" id="UP000054266">
    <property type="component" value="Unassembled WGS sequence"/>
</dbReference>
<evidence type="ECO:0000256" key="7">
    <source>
        <dbReference type="ARBA" id="ARBA00030932"/>
    </source>
</evidence>
<proteinExistence type="predicted"/>
<evidence type="ECO:0000256" key="4">
    <source>
        <dbReference type="ARBA" id="ARBA00022552"/>
    </source>
</evidence>
<comment type="function">
    <text evidence="6">RNA-binding nucleolar protein required for pre-rRNA processing. Involved in production of 18S rRNA and assembly of small ribosomal subunit.</text>
</comment>
<dbReference type="InterPro" id="IPR011989">
    <property type="entry name" value="ARM-like"/>
</dbReference>
<feature type="region of interest" description="Disordered" evidence="9">
    <location>
        <begin position="642"/>
        <end position="708"/>
    </location>
</feature>
<evidence type="ECO:0000256" key="8">
    <source>
        <dbReference type="ARBA" id="ARBA00031929"/>
    </source>
</evidence>
<dbReference type="GO" id="GO:0030686">
    <property type="term" value="C:90S preribosome"/>
    <property type="evidence" value="ECO:0007669"/>
    <property type="project" value="TreeGrafter"/>
</dbReference>
<dbReference type="GO" id="GO:0000472">
    <property type="term" value="P:endonucleolytic cleavage to generate mature 5'-end of SSU-rRNA from (SSU-rRNA, 5.8S rRNA, LSU-rRNA)"/>
    <property type="evidence" value="ECO:0007669"/>
    <property type="project" value="TreeGrafter"/>
</dbReference>
<evidence type="ECO:0000256" key="5">
    <source>
        <dbReference type="ARBA" id="ARBA00022737"/>
    </source>
</evidence>
<dbReference type="SUPFAM" id="SSF48371">
    <property type="entry name" value="ARM repeat"/>
    <property type="match status" value="1"/>
</dbReference>
<dbReference type="InterPro" id="IPR040000">
    <property type="entry name" value="NOP9"/>
</dbReference>
<keyword evidence="3" id="KW-0690">Ribosome biogenesis</keyword>
<feature type="compositionally biased region" description="Gly residues" evidence="9">
    <location>
        <begin position="659"/>
        <end position="668"/>
    </location>
</feature>
<name>A0A0D2CUM6_9EURO</name>
<feature type="compositionally biased region" description="Basic residues" evidence="9">
    <location>
        <begin position="1"/>
        <end position="12"/>
    </location>
</feature>
<dbReference type="GO" id="GO:0000447">
    <property type="term" value="P:endonucleolytic cleavage in ITS1 to separate SSU-rRNA from 5.8S rRNA and LSU-rRNA from tricistronic rRNA transcript (SSU-rRNA, 5.8S rRNA, LSU-rRNA)"/>
    <property type="evidence" value="ECO:0007669"/>
    <property type="project" value="TreeGrafter"/>
</dbReference>
<dbReference type="GO" id="GO:0003723">
    <property type="term" value="F:RNA binding"/>
    <property type="evidence" value="ECO:0007669"/>
    <property type="project" value="InterPro"/>
</dbReference>
<reference evidence="10 11" key="1">
    <citation type="submission" date="2015-01" db="EMBL/GenBank/DDBJ databases">
        <title>The Genome Sequence of Capronia semiimmersa CBS27337.</title>
        <authorList>
            <consortium name="The Broad Institute Genomics Platform"/>
            <person name="Cuomo C."/>
            <person name="de Hoog S."/>
            <person name="Gorbushina A."/>
            <person name="Stielow B."/>
            <person name="Teixiera M."/>
            <person name="Abouelleil A."/>
            <person name="Chapman S.B."/>
            <person name="Priest M."/>
            <person name="Young S.K."/>
            <person name="Wortman J."/>
            <person name="Nusbaum C."/>
            <person name="Birren B."/>
        </authorList>
    </citation>
    <scope>NUCLEOTIDE SEQUENCE [LARGE SCALE GENOMIC DNA]</scope>
    <source>
        <strain evidence="10 11">CBS 27337</strain>
    </source>
</reference>
<dbReference type="PANTHER" id="PTHR13102">
    <property type="entry name" value="NUCLEOLAR PROTEIN 9"/>
    <property type="match status" value="1"/>
</dbReference>
<dbReference type="Gene3D" id="1.25.10.10">
    <property type="entry name" value="Leucine-rich Repeat Variant"/>
    <property type="match status" value="3"/>
</dbReference>
<sequence>MPREVKKRGRRHQEKERKHKESDRDERSSKRFKSEHVATEETTDVVAVSGDAGDDFIGFNIEGPKGVTEPQEENEFYGLLEPQEQEYYANVNNKIVANDFESSEDRENLIEAVHRETEGKELKVASSQSCSRYLEKIIMLSTPQQLRRLFSKFVGSLTYLVRHRFGSHCCETLFLQAAKHVEKENSKTSAENEDLPLMESLFLRATEELEPNMGFLLTERFASHTVRVLFLILSGDSLDDESVKAMLASKKKEKLDAPVEKAPVAENRRVVPKSFRIALDRLISSGISTLDTTYLRALATHPTGNPVLQLLVHLELTAAGKNKSIGENSVLRKLLPDEQLEEDSESGKFIAGLVYDPTGSHLVEILVKQLPGKMFKKLYKNILKSRLRSMSKNDTASYVAIRILERLGKDDLAEAKELILNDLPLLISRRRTGLIKVLVERCAVRGVDLQDVADVIQTEYTKDGTGFLSTLLDLHASETAEKPHIGDEATETPSKSAHKTDVHGSLLAQAMLQAPKVSRIVQDGLLSVGVSTLIAMCQDPASSRVIQAALAPTDSNLQFRRQFVPRFYGHIATLAQNLTGSYVADALWSATDGLHFMKERLANDLGNNESLIRESPFGRNVWKNWAMDMYHRRPGEWRALAKGQEHNQPQDDPQQRQGQGQGQNGPVGGKKKSAIELARERHAQKKAQNTNRKQTPATSANAVVQARA</sequence>
<keyword evidence="4" id="KW-0698">rRNA processing</keyword>
<evidence type="ECO:0000256" key="3">
    <source>
        <dbReference type="ARBA" id="ARBA00022517"/>
    </source>
</evidence>
<evidence type="ECO:0000256" key="9">
    <source>
        <dbReference type="SAM" id="MobiDB-lite"/>
    </source>
</evidence>
<keyword evidence="5" id="KW-0677">Repeat</keyword>
<dbReference type="InterPro" id="IPR016024">
    <property type="entry name" value="ARM-type_fold"/>
</dbReference>
<evidence type="ECO:0000313" key="10">
    <source>
        <dbReference type="EMBL" id="KIW68866.1"/>
    </source>
</evidence>
<dbReference type="GO" id="GO:0000056">
    <property type="term" value="P:ribosomal small subunit export from nucleus"/>
    <property type="evidence" value="ECO:0007669"/>
    <property type="project" value="TreeGrafter"/>
</dbReference>
<accession>A0A0D2CUM6</accession>
<dbReference type="InterPro" id="IPR001313">
    <property type="entry name" value="Pumilio_RNA-bd_rpt"/>
</dbReference>
<protein>
    <recommendedName>
        <fullName evidence="2">Nucleolar protein 9</fullName>
    </recommendedName>
    <alternativeName>
        <fullName evidence="7 8">Pumilio domain-containing protein NOP9</fullName>
    </alternativeName>
</protein>
<dbReference type="SMART" id="SM00025">
    <property type="entry name" value="Pumilio"/>
    <property type="match status" value="7"/>
</dbReference>
<evidence type="ECO:0000256" key="1">
    <source>
        <dbReference type="ARBA" id="ARBA00004604"/>
    </source>
</evidence>
<dbReference type="STRING" id="5601.A0A0D2CUM6"/>
<dbReference type="EMBL" id="KN846958">
    <property type="protein sequence ID" value="KIW68866.1"/>
    <property type="molecule type" value="Genomic_DNA"/>
</dbReference>
<gene>
    <name evidence="10" type="ORF">PV04_04781</name>
</gene>
<evidence type="ECO:0000256" key="6">
    <source>
        <dbReference type="ARBA" id="ARBA00024893"/>
    </source>
</evidence>
<feature type="compositionally biased region" description="Polar residues" evidence="9">
    <location>
        <begin position="686"/>
        <end position="702"/>
    </location>
</feature>
<dbReference type="GO" id="GO:0030688">
    <property type="term" value="C:preribosome, small subunit precursor"/>
    <property type="evidence" value="ECO:0007669"/>
    <property type="project" value="TreeGrafter"/>
</dbReference>
<evidence type="ECO:0000313" key="11">
    <source>
        <dbReference type="Proteomes" id="UP000054266"/>
    </source>
</evidence>
<dbReference type="GO" id="GO:0000480">
    <property type="term" value="P:endonucleolytic cleavage in 5'-ETS of tricistronic rRNA transcript (SSU-rRNA, 5.8S rRNA, LSU-rRNA)"/>
    <property type="evidence" value="ECO:0007669"/>
    <property type="project" value="TreeGrafter"/>
</dbReference>
<feature type="region of interest" description="Disordered" evidence="9">
    <location>
        <begin position="1"/>
        <end position="42"/>
    </location>
</feature>
<dbReference type="GO" id="GO:0005730">
    <property type="term" value="C:nucleolus"/>
    <property type="evidence" value="ECO:0007669"/>
    <property type="project" value="UniProtKB-SubCell"/>
</dbReference>
<evidence type="ECO:0000256" key="2">
    <source>
        <dbReference type="ARBA" id="ARBA00016427"/>
    </source>
</evidence>